<gene>
    <name evidence="2" type="ORF">G5C51_38660</name>
</gene>
<evidence type="ECO:0000313" key="3">
    <source>
        <dbReference type="Proteomes" id="UP000481583"/>
    </source>
</evidence>
<evidence type="ECO:0000256" key="1">
    <source>
        <dbReference type="SAM" id="MobiDB-lite"/>
    </source>
</evidence>
<sequence>MVQEKRESVSSSGKVVAALTASALAVVGFLAYQAAAAPDPVPDKAGASSSGTPSPRGSETGRSDTGSSKRVPAVSGKGERVVYSLGAKRVWLVGANEKLVRSFRVAPSNVSPEPGTYKVTTRSQKVTGSDGVPVEHVVRFANVGPVVVGFSAAVDGSMPKSPPPGMKTGGIRSDRDDGNAMWKFATVGVPVVVVK</sequence>
<feature type="region of interest" description="Disordered" evidence="1">
    <location>
        <begin position="39"/>
        <end position="75"/>
    </location>
</feature>
<organism evidence="2 3">
    <name type="scientific">Streptomyces coryli</name>
    <dbReference type="NCBI Taxonomy" id="1128680"/>
    <lineage>
        <taxon>Bacteria</taxon>
        <taxon>Bacillati</taxon>
        <taxon>Actinomycetota</taxon>
        <taxon>Actinomycetes</taxon>
        <taxon>Kitasatosporales</taxon>
        <taxon>Streptomycetaceae</taxon>
        <taxon>Streptomyces</taxon>
    </lineage>
</organism>
<dbReference type="Proteomes" id="UP000481583">
    <property type="component" value="Unassembled WGS sequence"/>
</dbReference>
<accession>A0A6G4UC56</accession>
<feature type="compositionally biased region" description="Polar residues" evidence="1">
    <location>
        <begin position="48"/>
        <end position="57"/>
    </location>
</feature>
<reference evidence="2 3" key="1">
    <citation type="submission" date="2020-02" db="EMBL/GenBank/DDBJ databases">
        <title>Whole-genome analyses of novel actinobacteria.</title>
        <authorList>
            <person name="Sahin N."/>
        </authorList>
    </citation>
    <scope>NUCLEOTIDE SEQUENCE [LARGE SCALE GENOMIC DNA]</scope>
    <source>
        <strain evidence="2 3">A7024</strain>
    </source>
</reference>
<name>A0A6G4UC56_9ACTN</name>
<dbReference type="AlphaFoldDB" id="A0A6G4UC56"/>
<proteinExistence type="predicted"/>
<keyword evidence="3" id="KW-1185">Reference proteome</keyword>
<protein>
    <recommendedName>
        <fullName evidence="4">L,D-transpeptidase</fullName>
    </recommendedName>
</protein>
<evidence type="ECO:0008006" key="4">
    <source>
        <dbReference type="Google" id="ProtNLM"/>
    </source>
</evidence>
<dbReference type="EMBL" id="JAAKZV010000343">
    <property type="protein sequence ID" value="NGN69799.1"/>
    <property type="molecule type" value="Genomic_DNA"/>
</dbReference>
<comment type="caution">
    <text evidence="2">The sequence shown here is derived from an EMBL/GenBank/DDBJ whole genome shotgun (WGS) entry which is preliminary data.</text>
</comment>
<evidence type="ECO:0000313" key="2">
    <source>
        <dbReference type="EMBL" id="NGN69799.1"/>
    </source>
</evidence>